<evidence type="ECO:0000256" key="1">
    <source>
        <dbReference type="ARBA" id="ARBA00022490"/>
    </source>
</evidence>
<dbReference type="SUPFAM" id="SSF53448">
    <property type="entry name" value="Nucleotide-diphospho-sugar transferases"/>
    <property type="match status" value="1"/>
</dbReference>
<accession>A0A9D7XHP4</accession>
<keyword evidence="2 9" id="KW-0808">Transferase</keyword>
<keyword evidence="5" id="KW-0460">Magnesium</keyword>
<dbReference type="PANTHER" id="PTHR19136:SF81">
    <property type="entry name" value="MOLYBDENUM COFACTOR GUANYLYLTRANSFERASE"/>
    <property type="match status" value="1"/>
</dbReference>
<dbReference type="GO" id="GO:0005525">
    <property type="term" value="F:GTP binding"/>
    <property type="evidence" value="ECO:0007669"/>
    <property type="project" value="UniProtKB-KW"/>
</dbReference>
<sequence length="199" mass="22549">MNSSVLLTGLILCGGKSSRLGFDKLSVIKDTVPVYNWWLRVLEKHCSNIYISCNSQQANQYMLPNTLIDIESHQGPLGGIYSAILKHPDQALLVVACDLVYITKTDIDALIHNRDPSKYSTAFEPSDSNFPFPLCTIYEPKIFNDLIQEYQSSKRSALTILKKNEIKLIKHNINTNGINTPEEFDKWQRDLNSANNNMI</sequence>
<evidence type="ECO:0000256" key="6">
    <source>
        <dbReference type="ARBA" id="ARBA00023134"/>
    </source>
</evidence>
<keyword evidence="4" id="KW-0547">Nucleotide-binding</keyword>
<evidence type="ECO:0000256" key="3">
    <source>
        <dbReference type="ARBA" id="ARBA00022723"/>
    </source>
</evidence>
<evidence type="ECO:0000256" key="5">
    <source>
        <dbReference type="ARBA" id="ARBA00022842"/>
    </source>
</evidence>
<dbReference type="AlphaFoldDB" id="A0A9D7XHP4"/>
<evidence type="ECO:0000313" key="10">
    <source>
        <dbReference type="Proteomes" id="UP000808349"/>
    </source>
</evidence>
<evidence type="ECO:0000259" key="8">
    <source>
        <dbReference type="Pfam" id="PF12804"/>
    </source>
</evidence>
<dbReference type="GO" id="GO:0046872">
    <property type="term" value="F:metal ion binding"/>
    <property type="evidence" value="ECO:0007669"/>
    <property type="project" value="UniProtKB-KW"/>
</dbReference>
<dbReference type="CDD" id="cd02503">
    <property type="entry name" value="MobA"/>
    <property type="match status" value="1"/>
</dbReference>
<dbReference type="GO" id="GO:0016779">
    <property type="term" value="F:nucleotidyltransferase activity"/>
    <property type="evidence" value="ECO:0007669"/>
    <property type="project" value="UniProtKB-ARBA"/>
</dbReference>
<keyword evidence="3" id="KW-0479">Metal-binding</keyword>
<dbReference type="GO" id="GO:0006777">
    <property type="term" value="P:Mo-molybdopterin cofactor biosynthetic process"/>
    <property type="evidence" value="ECO:0007669"/>
    <property type="project" value="UniProtKB-KW"/>
</dbReference>
<name>A0A9D7XHP4_9BACT</name>
<keyword evidence="6" id="KW-0342">GTP-binding</keyword>
<proteinExistence type="predicted"/>
<organism evidence="9 10">
    <name type="scientific">Candidatus Defluviibacterium haderslevense</name>
    <dbReference type="NCBI Taxonomy" id="2981993"/>
    <lineage>
        <taxon>Bacteria</taxon>
        <taxon>Pseudomonadati</taxon>
        <taxon>Bacteroidota</taxon>
        <taxon>Saprospiria</taxon>
        <taxon>Saprospirales</taxon>
        <taxon>Saprospiraceae</taxon>
        <taxon>Candidatus Defluviibacterium</taxon>
    </lineage>
</organism>
<dbReference type="Proteomes" id="UP000808349">
    <property type="component" value="Unassembled WGS sequence"/>
</dbReference>
<dbReference type="InterPro" id="IPR025877">
    <property type="entry name" value="MobA-like_NTP_Trfase"/>
</dbReference>
<evidence type="ECO:0000256" key="2">
    <source>
        <dbReference type="ARBA" id="ARBA00022679"/>
    </source>
</evidence>
<evidence type="ECO:0000256" key="4">
    <source>
        <dbReference type="ARBA" id="ARBA00022741"/>
    </source>
</evidence>
<dbReference type="InterPro" id="IPR029044">
    <property type="entry name" value="Nucleotide-diphossugar_trans"/>
</dbReference>
<protein>
    <submittedName>
        <fullName evidence="9">NTP transferase domain-containing protein</fullName>
    </submittedName>
</protein>
<dbReference type="PANTHER" id="PTHR19136">
    <property type="entry name" value="MOLYBDENUM COFACTOR GUANYLYLTRANSFERASE"/>
    <property type="match status" value="1"/>
</dbReference>
<evidence type="ECO:0000313" key="9">
    <source>
        <dbReference type="EMBL" id="MBK9717913.1"/>
    </source>
</evidence>
<dbReference type="EMBL" id="JADKFW010000005">
    <property type="protein sequence ID" value="MBK9717913.1"/>
    <property type="molecule type" value="Genomic_DNA"/>
</dbReference>
<dbReference type="Gene3D" id="3.90.550.10">
    <property type="entry name" value="Spore Coat Polysaccharide Biosynthesis Protein SpsA, Chain A"/>
    <property type="match status" value="1"/>
</dbReference>
<comment type="caution">
    <text evidence="9">The sequence shown here is derived from an EMBL/GenBank/DDBJ whole genome shotgun (WGS) entry which is preliminary data.</text>
</comment>
<dbReference type="Pfam" id="PF12804">
    <property type="entry name" value="NTP_transf_3"/>
    <property type="match status" value="1"/>
</dbReference>
<feature type="domain" description="MobA-like NTP transferase" evidence="8">
    <location>
        <begin position="9"/>
        <end position="158"/>
    </location>
</feature>
<dbReference type="InterPro" id="IPR013482">
    <property type="entry name" value="Molybde_CF_guanTrfase"/>
</dbReference>
<keyword evidence="7" id="KW-0501">Molybdenum cofactor biosynthesis</keyword>
<keyword evidence="1" id="KW-0963">Cytoplasm</keyword>
<evidence type="ECO:0000256" key="7">
    <source>
        <dbReference type="ARBA" id="ARBA00023150"/>
    </source>
</evidence>
<gene>
    <name evidence="9" type="ORF">IPO85_10425</name>
</gene>
<reference evidence="9 10" key="1">
    <citation type="submission" date="2020-10" db="EMBL/GenBank/DDBJ databases">
        <title>Connecting structure to function with the recovery of over 1000 high-quality activated sludge metagenome-assembled genomes encoding full-length rRNA genes using long-read sequencing.</title>
        <authorList>
            <person name="Singleton C.M."/>
            <person name="Petriglieri F."/>
            <person name="Kristensen J.M."/>
            <person name="Kirkegaard R.H."/>
            <person name="Michaelsen T.Y."/>
            <person name="Andersen M.H."/>
            <person name="Karst S.M."/>
            <person name="Dueholm M.S."/>
            <person name="Nielsen P.H."/>
            <person name="Albertsen M."/>
        </authorList>
    </citation>
    <scope>NUCLEOTIDE SEQUENCE [LARGE SCALE GENOMIC DNA]</scope>
    <source>
        <strain evidence="9">Ribe_18-Q3-R11-54_BAT3C.373</strain>
    </source>
</reference>